<keyword evidence="1" id="KW-0812">Transmembrane</keyword>
<accession>A0A5C7F479</accession>
<feature type="transmembrane region" description="Helical" evidence="1">
    <location>
        <begin position="40"/>
        <end position="57"/>
    </location>
</feature>
<feature type="transmembrane region" description="Helical" evidence="1">
    <location>
        <begin position="63"/>
        <end position="81"/>
    </location>
</feature>
<keyword evidence="1" id="KW-0472">Membrane</keyword>
<dbReference type="Pfam" id="PF14296">
    <property type="entry name" value="O-ag_pol_Wzy"/>
    <property type="match status" value="1"/>
</dbReference>
<dbReference type="AlphaFoldDB" id="A0A5C7F479"/>
<dbReference type="EMBL" id="CP144914">
    <property type="protein sequence ID" value="WWD79713.1"/>
    <property type="molecule type" value="Genomic_DNA"/>
</dbReference>
<dbReference type="InterPro" id="IPR029468">
    <property type="entry name" value="O-ag_pol_Wzy"/>
</dbReference>
<feature type="transmembrane region" description="Helical" evidence="1">
    <location>
        <begin position="446"/>
        <end position="468"/>
    </location>
</feature>
<dbReference type="KEGG" id="ahal:FTX54_015155"/>
<name>A0A5C7F479_9BACI</name>
<evidence type="ECO:0000313" key="3">
    <source>
        <dbReference type="Proteomes" id="UP000321816"/>
    </source>
</evidence>
<feature type="transmembrane region" description="Helical" evidence="1">
    <location>
        <begin position="125"/>
        <end position="143"/>
    </location>
</feature>
<feature type="transmembrane region" description="Helical" evidence="1">
    <location>
        <begin position="274"/>
        <end position="292"/>
    </location>
</feature>
<organism evidence="2 3">
    <name type="scientific">Alkalicoccus halolimnae</name>
    <dbReference type="NCBI Taxonomy" id="1667239"/>
    <lineage>
        <taxon>Bacteria</taxon>
        <taxon>Bacillati</taxon>
        <taxon>Bacillota</taxon>
        <taxon>Bacilli</taxon>
        <taxon>Bacillales</taxon>
        <taxon>Bacillaceae</taxon>
        <taxon>Alkalicoccus</taxon>
    </lineage>
</organism>
<feature type="transmembrane region" description="Helical" evidence="1">
    <location>
        <begin position="395"/>
        <end position="415"/>
    </location>
</feature>
<reference evidence="2 3" key="1">
    <citation type="submission" date="2024-01" db="EMBL/GenBank/DDBJ databases">
        <title>Complete Genome Sequence of Alkalicoccus halolimnae BZ-SZ-XJ29T, a Moderately Halophilic Bacterium Isolated from a Salt Lake.</title>
        <authorList>
            <person name="Zhao B."/>
        </authorList>
    </citation>
    <scope>NUCLEOTIDE SEQUENCE [LARGE SCALE GENOMIC DNA]</scope>
    <source>
        <strain evidence="2 3">BZ-SZ-XJ29</strain>
    </source>
</reference>
<keyword evidence="1" id="KW-1133">Transmembrane helix</keyword>
<gene>
    <name evidence="2" type="ORF">FTX54_015155</name>
</gene>
<proteinExistence type="predicted"/>
<sequence>MNNNELRGQRTRFMRSPGGQEVILKESVLNMTKTMSASTFNNYLILIIFIVCTGALILLTSSIVIDIAALSILSIAAVVLVRADPVHPYTWFSLFFLLYAISYPYMILIGHPPIQISSYGNSLMVTQWLALSSFLLIVTPVRMERESFKQINHRQYSMGLSKNMFVVFAVLSLMVVVGISLLDFERKDELYESGALVAVIGTRVITVLLILFTVLTAYHIFNKGRFNYVILTTTFFLALATFLVSGERNIILTFVLSMFYLYYILLHKDHNNKYLYLAAPLLLYLPTLFNTFKYFGVTGEVKESTGNLVVDVFNTEFIAASRNLQIILAGSETEGIFSGYTIFSAFIRAFQIPFMPDFLSILAFRPQDWFNDVLLPDRSGGGLGFTLVGEGYINFGYAGVVIIFFIVGALVKHLYVKSNQGLYYLSFYILTIPLFIYSIRGGLATLLSPLVGQILLGIAVIFLMEYVIRKNFMKQETEKV</sequence>
<evidence type="ECO:0000256" key="1">
    <source>
        <dbReference type="SAM" id="Phobius"/>
    </source>
</evidence>
<feature type="transmembrane region" description="Helical" evidence="1">
    <location>
        <begin position="226"/>
        <end position="244"/>
    </location>
</feature>
<feature type="transmembrane region" description="Helical" evidence="1">
    <location>
        <begin position="164"/>
        <end position="182"/>
    </location>
</feature>
<dbReference type="RefSeq" id="WP_147803624.1">
    <property type="nucleotide sequence ID" value="NZ_CP144914.1"/>
</dbReference>
<protein>
    <submittedName>
        <fullName evidence="2">O-antigen polymerase</fullName>
    </submittedName>
</protein>
<feature type="transmembrane region" description="Helical" evidence="1">
    <location>
        <begin position="250"/>
        <end position="267"/>
    </location>
</feature>
<feature type="transmembrane region" description="Helical" evidence="1">
    <location>
        <begin position="88"/>
        <end position="105"/>
    </location>
</feature>
<feature type="transmembrane region" description="Helical" evidence="1">
    <location>
        <begin position="194"/>
        <end position="214"/>
    </location>
</feature>
<dbReference type="OrthoDB" id="5191064at2"/>
<evidence type="ECO:0000313" key="2">
    <source>
        <dbReference type="EMBL" id="WWD79713.1"/>
    </source>
</evidence>
<dbReference type="NCBIfam" id="TIGR04370">
    <property type="entry name" value="glyco_rpt_poly"/>
    <property type="match status" value="1"/>
</dbReference>
<keyword evidence="3" id="KW-1185">Reference proteome</keyword>
<dbReference type="Proteomes" id="UP000321816">
    <property type="component" value="Chromosome"/>
</dbReference>
<feature type="transmembrane region" description="Helical" evidence="1">
    <location>
        <begin position="422"/>
        <end position="440"/>
    </location>
</feature>